<proteinExistence type="predicted"/>
<evidence type="ECO:0000256" key="1">
    <source>
        <dbReference type="SAM" id="MobiDB-lite"/>
    </source>
</evidence>
<name>A0A8K0GGA8_IGNLU</name>
<keyword evidence="3" id="KW-1185">Reference proteome</keyword>
<comment type="caution">
    <text evidence="2">The sequence shown here is derived from an EMBL/GenBank/DDBJ whole genome shotgun (WGS) entry which is preliminary data.</text>
</comment>
<dbReference type="AlphaFoldDB" id="A0A8K0GGA8"/>
<organism evidence="2 3">
    <name type="scientific">Ignelater luminosus</name>
    <name type="common">Cucubano</name>
    <name type="synonym">Pyrophorus luminosus</name>
    <dbReference type="NCBI Taxonomy" id="2038154"/>
    <lineage>
        <taxon>Eukaryota</taxon>
        <taxon>Metazoa</taxon>
        <taxon>Ecdysozoa</taxon>
        <taxon>Arthropoda</taxon>
        <taxon>Hexapoda</taxon>
        <taxon>Insecta</taxon>
        <taxon>Pterygota</taxon>
        <taxon>Neoptera</taxon>
        <taxon>Endopterygota</taxon>
        <taxon>Coleoptera</taxon>
        <taxon>Polyphaga</taxon>
        <taxon>Elateriformia</taxon>
        <taxon>Elateroidea</taxon>
        <taxon>Elateridae</taxon>
        <taxon>Agrypninae</taxon>
        <taxon>Pyrophorini</taxon>
        <taxon>Ignelater</taxon>
    </lineage>
</organism>
<reference evidence="2" key="1">
    <citation type="submission" date="2019-08" db="EMBL/GenBank/DDBJ databases">
        <title>The genome of the North American firefly Photinus pyralis.</title>
        <authorList>
            <consortium name="Photinus pyralis genome working group"/>
            <person name="Fallon T.R."/>
            <person name="Sander Lower S.E."/>
            <person name="Weng J.-K."/>
        </authorList>
    </citation>
    <scope>NUCLEOTIDE SEQUENCE</scope>
    <source>
        <strain evidence="2">TRF0915ILg1</strain>
        <tissue evidence="2">Whole body</tissue>
    </source>
</reference>
<feature type="region of interest" description="Disordered" evidence="1">
    <location>
        <begin position="82"/>
        <end position="112"/>
    </location>
</feature>
<dbReference type="EMBL" id="VTPC01003680">
    <property type="protein sequence ID" value="KAF2898141.1"/>
    <property type="molecule type" value="Genomic_DNA"/>
</dbReference>
<sequence>MPRNYKQTSTARAGHKRTSKRLACHKQRFVAIIACSRRPFGVNTTEELFLPSEITENDIEKNEEQMNIAGVLKKIAQNVKESPSSPTILTGHGDIQTLSQTSSDQPPSLEGHSDIQNLCEQILLEK</sequence>
<evidence type="ECO:0000313" key="3">
    <source>
        <dbReference type="Proteomes" id="UP000801492"/>
    </source>
</evidence>
<feature type="compositionally biased region" description="Polar residues" evidence="1">
    <location>
        <begin position="96"/>
        <end position="106"/>
    </location>
</feature>
<dbReference type="Proteomes" id="UP000801492">
    <property type="component" value="Unassembled WGS sequence"/>
</dbReference>
<protein>
    <submittedName>
        <fullName evidence="2">Uncharacterized protein</fullName>
    </submittedName>
</protein>
<feature type="compositionally biased region" description="Polar residues" evidence="1">
    <location>
        <begin position="1"/>
        <end position="11"/>
    </location>
</feature>
<accession>A0A8K0GGA8</accession>
<feature type="region of interest" description="Disordered" evidence="1">
    <location>
        <begin position="1"/>
        <end position="20"/>
    </location>
</feature>
<evidence type="ECO:0000313" key="2">
    <source>
        <dbReference type="EMBL" id="KAF2898141.1"/>
    </source>
</evidence>
<gene>
    <name evidence="2" type="ORF">ILUMI_08039</name>
</gene>